<comment type="caution">
    <text evidence="1">The sequence shown here is derived from an EMBL/GenBank/DDBJ whole genome shotgun (WGS) entry which is preliminary data.</text>
</comment>
<reference evidence="1 2" key="1">
    <citation type="submission" date="2019-11" db="EMBL/GenBank/DDBJ databases">
        <title>Characterization of Elizabethkingia argenteiflava sp. nov., isolated from inner surface of Soybean Pods.</title>
        <authorList>
            <person name="Mo S."/>
        </authorList>
    </citation>
    <scope>NUCLEOTIDE SEQUENCE [LARGE SCALE GENOMIC DNA]</scope>
    <source>
        <strain evidence="1 2">YB22</strain>
    </source>
</reference>
<evidence type="ECO:0000313" key="1">
    <source>
        <dbReference type="EMBL" id="NAW50775.1"/>
    </source>
</evidence>
<dbReference type="Proteomes" id="UP000553459">
    <property type="component" value="Unassembled WGS sequence"/>
</dbReference>
<dbReference type="RefSeq" id="WP_166519082.1">
    <property type="nucleotide sequence ID" value="NZ_JAAABJ010000439.1"/>
</dbReference>
<protein>
    <submittedName>
        <fullName evidence="1">Uncharacterized protein</fullName>
    </submittedName>
</protein>
<organism evidence="1 2">
    <name type="scientific">Elizabethkingia argenteiflava</name>
    <dbReference type="NCBI Taxonomy" id="2681556"/>
    <lineage>
        <taxon>Bacteria</taxon>
        <taxon>Pseudomonadati</taxon>
        <taxon>Bacteroidota</taxon>
        <taxon>Flavobacteriia</taxon>
        <taxon>Flavobacteriales</taxon>
        <taxon>Weeksellaceae</taxon>
        <taxon>Elizabethkingia</taxon>
    </lineage>
</organism>
<keyword evidence="2" id="KW-1185">Reference proteome</keyword>
<sequence>MIVVKEFPNKQFNTKEELFKALTENKELLKAQKKLQTKFTDLTAHSFAINEKNEVLKSTEQDLSEVNTLRIKVVINTCNVFDSHRDVSINGSWNRTVKNTKNLLLLDSHKYEFDRIISDEVTPKVEEISWQELGYHYEGKTEALVFYCTLQRDRNPYMFDQYAKGRVKEHSGGLRYISVDLAINSEEKMNKEEKKIWDKYYKLIVNKNDVDDCGYFWAVTEQKILEGSAVVFGSNSITPTLTVEPVADTSASKDSGSALTTLNSVNKKRFINPNNF</sequence>
<accession>A0A845PT07</accession>
<gene>
    <name evidence="1" type="ORF">GNY06_05050</name>
</gene>
<name>A0A845PT07_9FLAO</name>
<dbReference type="AlphaFoldDB" id="A0A845PT07"/>
<dbReference type="EMBL" id="JAAABJ010000439">
    <property type="protein sequence ID" value="NAW50775.1"/>
    <property type="molecule type" value="Genomic_DNA"/>
</dbReference>
<proteinExistence type="predicted"/>
<evidence type="ECO:0000313" key="2">
    <source>
        <dbReference type="Proteomes" id="UP000553459"/>
    </source>
</evidence>